<dbReference type="EMBL" id="BDQX01000334">
    <property type="protein sequence ID" value="GBG10534.1"/>
    <property type="molecule type" value="Genomic_DNA"/>
</dbReference>
<accession>A0A2R5F3J9</accession>
<evidence type="ECO:0000256" key="6">
    <source>
        <dbReference type="SAM" id="MobiDB-lite"/>
    </source>
</evidence>
<evidence type="ECO:0000256" key="4">
    <source>
        <dbReference type="ARBA" id="ARBA00023139"/>
    </source>
</evidence>
<dbReference type="InterPro" id="IPR050490">
    <property type="entry name" value="Bact_solute-bd_prot1"/>
</dbReference>
<dbReference type="Gene3D" id="3.40.190.10">
    <property type="entry name" value="Periplasmic binding protein-like II"/>
    <property type="match status" value="2"/>
</dbReference>
<dbReference type="PANTHER" id="PTHR43649:SF33">
    <property type="entry name" value="POLYGALACTURONAN_RHAMNOGALACTURONAN-BINDING PROTEIN YTCQ"/>
    <property type="match status" value="1"/>
</dbReference>
<evidence type="ECO:0000256" key="3">
    <source>
        <dbReference type="ARBA" id="ARBA00023136"/>
    </source>
</evidence>
<protein>
    <submittedName>
        <fullName evidence="7">ABC transporter substrate-binding protein</fullName>
    </submittedName>
</protein>
<keyword evidence="4" id="KW-0564">Palmitate</keyword>
<dbReference type="SUPFAM" id="SSF53850">
    <property type="entry name" value="Periplasmic binding protein-like II"/>
    <property type="match status" value="1"/>
</dbReference>
<keyword evidence="3" id="KW-0472">Membrane</keyword>
<evidence type="ECO:0000256" key="2">
    <source>
        <dbReference type="ARBA" id="ARBA00022729"/>
    </source>
</evidence>
<reference evidence="7 8" key="1">
    <citation type="submission" date="2017-08" db="EMBL/GenBank/DDBJ databases">
        <title>Substantial Increase in Enzyme Production by Combined Drug-Resistance Mutations in Paenibacillus agaridevorans.</title>
        <authorList>
            <person name="Tanaka Y."/>
            <person name="Funane K."/>
            <person name="Hosaka T."/>
            <person name="Shiwa Y."/>
            <person name="Fujita N."/>
            <person name="Miyazaki T."/>
            <person name="Yoshikawa H."/>
            <person name="Murakami K."/>
            <person name="Kasahara K."/>
            <person name="Inaoka T."/>
            <person name="Hiraga Y."/>
            <person name="Ochi K."/>
        </authorList>
    </citation>
    <scope>NUCLEOTIDE SEQUENCE [LARGE SCALE GENOMIC DNA]</scope>
    <source>
        <strain evidence="7 8">T-3040</strain>
    </source>
</reference>
<keyword evidence="1" id="KW-1003">Cell membrane</keyword>
<keyword evidence="2" id="KW-0732">Signal</keyword>
<dbReference type="CDD" id="cd13580">
    <property type="entry name" value="PBP2_AlgQ_like_1"/>
    <property type="match status" value="1"/>
</dbReference>
<dbReference type="AlphaFoldDB" id="A0A2R5F3J9"/>
<dbReference type="RefSeq" id="WP_108995023.1">
    <property type="nucleotide sequence ID" value="NZ_BDQX01000334.1"/>
</dbReference>
<feature type="compositionally biased region" description="Low complexity" evidence="6">
    <location>
        <begin position="14"/>
        <end position="27"/>
    </location>
</feature>
<evidence type="ECO:0000256" key="5">
    <source>
        <dbReference type="ARBA" id="ARBA00023288"/>
    </source>
</evidence>
<dbReference type="Proteomes" id="UP000245202">
    <property type="component" value="Unassembled WGS sequence"/>
</dbReference>
<feature type="region of interest" description="Disordered" evidence="6">
    <location>
        <begin position="14"/>
        <end position="35"/>
    </location>
</feature>
<keyword evidence="5" id="KW-0449">Lipoprotein</keyword>
<gene>
    <name evidence="7" type="ORF">PAT3040_05277</name>
</gene>
<dbReference type="InterPro" id="IPR006059">
    <property type="entry name" value="SBP"/>
</dbReference>
<evidence type="ECO:0000313" key="7">
    <source>
        <dbReference type="EMBL" id="GBG10534.1"/>
    </source>
</evidence>
<evidence type="ECO:0000256" key="1">
    <source>
        <dbReference type="ARBA" id="ARBA00022475"/>
    </source>
</evidence>
<comment type="caution">
    <text evidence="7">The sequence shown here is derived from an EMBL/GenBank/DDBJ whole genome shotgun (WGS) entry which is preliminary data.</text>
</comment>
<organism evidence="7 8">
    <name type="scientific">Paenibacillus agaridevorans</name>
    <dbReference type="NCBI Taxonomy" id="171404"/>
    <lineage>
        <taxon>Bacteria</taxon>
        <taxon>Bacillati</taxon>
        <taxon>Bacillota</taxon>
        <taxon>Bacilli</taxon>
        <taxon>Bacillales</taxon>
        <taxon>Paenibacillaceae</taxon>
        <taxon>Paenibacillus</taxon>
    </lineage>
</organism>
<evidence type="ECO:0000313" key="8">
    <source>
        <dbReference type="Proteomes" id="UP000245202"/>
    </source>
</evidence>
<dbReference type="Pfam" id="PF01547">
    <property type="entry name" value="SBP_bac_1"/>
    <property type="match status" value="1"/>
</dbReference>
<name>A0A2R5F3J9_9BACL</name>
<proteinExistence type="predicted"/>
<keyword evidence="8" id="KW-1185">Reference proteome</keyword>
<dbReference type="PANTHER" id="PTHR43649">
    <property type="entry name" value="ARABINOSE-BINDING PROTEIN-RELATED"/>
    <property type="match status" value="1"/>
</dbReference>
<sequence length="498" mass="54768">MFMTLTLLASACGNSNGNDSTGGSNNAGTGGTEGKAAPAKISIMTPLHMAETPDPKIEQLIEEKLNVDLDIQWIPASTFQDRMNAASATGSLTDIVNITITGANREAIRDGQFWDIASYIDQYENLKKLKPEVLNNTKVDGNLYALYQGRPLSRQGMIYRQDWAEKLGLSAPQTLDELYAMIEKFTNEDPDGNGQKDTLGLADRGDLASGAFKTVASWNGTPNEWGLLEGKLAPAFLFPSYKETMNFFKKLRENGYINSDFPVTSKTDQQNMISNGKAGVYIGCMCDVQQLYTGLSQVQPDAKLDVHNQVKGSSGEFTVFSGPGFNHPYLFPKSAIKSEEELKQVLAFMDGLMSPEIANLLYWGIEGEHYTVTGGKAVPVSDQAKIDRDVKPYNTIEVGDPATNGRLEGSYDYAPMQKAQDLFADNDSYVVSDPTLTLDSDTFTKHKDRLAQIITDATYNYMLGSLDEAGFDKEVERWKSEGGAQMIEEFNAAYEQSK</sequence>